<name>A0AAN9AMK1_9CAEN</name>
<feature type="signal peptide" evidence="1">
    <location>
        <begin position="1"/>
        <end position="19"/>
    </location>
</feature>
<comment type="caution">
    <text evidence="2">The sequence shown here is derived from an EMBL/GenBank/DDBJ whole genome shotgun (WGS) entry which is preliminary data.</text>
</comment>
<sequence length="72" mass="7751">MKLVFVLVLVIFNAVLVMTAPTECVGHGKECTPGLQNGPGQGQCCSAYEWCMGQRQEGGQVVHKCFIILPGK</sequence>
<evidence type="ECO:0000256" key="1">
    <source>
        <dbReference type="SAM" id="SignalP"/>
    </source>
</evidence>
<organism evidence="2 3">
    <name type="scientific">Littorina saxatilis</name>
    <dbReference type="NCBI Taxonomy" id="31220"/>
    <lineage>
        <taxon>Eukaryota</taxon>
        <taxon>Metazoa</taxon>
        <taxon>Spiralia</taxon>
        <taxon>Lophotrochozoa</taxon>
        <taxon>Mollusca</taxon>
        <taxon>Gastropoda</taxon>
        <taxon>Caenogastropoda</taxon>
        <taxon>Littorinimorpha</taxon>
        <taxon>Littorinoidea</taxon>
        <taxon>Littorinidae</taxon>
        <taxon>Littorina</taxon>
    </lineage>
</organism>
<keyword evidence="1" id="KW-0732">Signal</keyword>
<dbReference type="Proteomes" id="UP001374579">
    <property type="component" value="Unassembled WGS sequence"/>
</dbReference>
<feature type="chain" id="PRO_5042947235" evidence="1">
    <location>
        <begin position="20"/>
        <end position="72"/>
    </location>
</feature>
<accession>A0AAN9AMK1</accession>
<evidence type="ECO:0000313" key="2">
    <source>
        <dbReference type="EMBL" id="KAK7089693.1"/>
    </source>
</evidence>
<reference evidence="2 3" key="1">
    <citation type="submission" date="2024-02" db="EMBL/GenBank/DDBJ databases">
        <title>Chromosome-scale genome assembly of the rough periwinkle Littorina saxatilis.</title>
        <authorList>
            <person name="De Jode A."/>
            <person name="Faria R."/>
            <person name="Formenti G."/>
            <person name="Sims Y."/>
            <person name="Smith T.P."/>
            <person name="Tracey A."/>
            <person name="Wood J.M.D."/>
            <person name="Zagrodzka Z.B."/>
            <person name="Johannesson K."/>
            <person name="Butlin R.K."/>
            <person name="Leder E.H."/>
        </authorList>
    </citation>
    <scope>NUCLEOTIDE SEQUENCE [LARGE SCALE GENOMIC DNA]</scope>
    <source>
        <strain evidence="2">Snail1</strain>
        <tissue evidence="2">Muscle</tissue>
    </source>
</reference>
<protein>
    <submittedName>
        <fullName evidence="2">Uncharacterized protein</fullName>
    </submittedName>
</protein>
<dbReference type="AlphaFoldDB" id="A0AAN9AMK1"/>
<evidence type="ECO:0000313" key="3">
    <source>
        <dbReference type="Proteomes" id="UP001374579"/>
    </source>
</evidence>
<dbReference type="EMBL" id="JBAMIC010000802">
    <property type="protein sequence ID" value="KAK7089693.1"/>
    <property type="molecule type" value="Genomic_DNA"/>
</dbReference>
<proteinExistence type="predicted"/>
<keyword evidence="3" id="KW-1185">Reference proteome</keyword>
<gene>
    <name evidence="2" type="ORF">V1264_024314</name>
</gene>